<dbReference type="PANTHER" id="PTHR30136:SF24">
    <property type="entry name" value="HTH-TYPE TRANSCRIPTIONAL REPRESSOR ALLR"/>
    <property type="match status" value="1"/>
</dbReference>
<gene>
    <name evidence="4" type="ORF">A4X20_06565</name>
</gene>
<dbReference type="GO" id="GO:0003700">
    <property type="term" value="F:DNA-binding transcription factor activity"/>
    <property type="evidence" value="ECO:0007669"/>
    <property type="project" value="TreeGrafter"/>
</dbReference>
<dbReference type="InterPro" id="IPR029016">
    <property type="entry name" value="GAF-like_dom_sf"/>
</dbReference>
<dbReference type="GO" id="GO:0045892">
    <property type="term" value="P:negative regulation of DNA-templated transcription"/>
    <property type="evidence" value="ECO:0007669"/>
    <property type="project" value="TreeGrafter"/>
</dbReference>
<dbReference type="AlphaFoldDB" id="A0A178LTU8"/>
<dbReference type="OrthoDB" id="7495200at2"/>
<keyword evidence="1" id="KW-0805">Transcription regulation</keyword>
<dbReference type="SUPFAM" id="SSF46785">
    <property type="entry name" value="Winged helix' DNA-binding domain"/>
    <property type="match status" value="1"/>
</dbReference>
<dbReference type="Proteomes" id="UP000078396">
    <property type="component" value="Unassembled WGS sequence"/>
</dbReference>
<dbReference type="EMBL" id="LWCS01000032">
    <property type="protein sequence ID" value="OAN36843.1"/>
    <property type="molecule type" value="Genomic_DNA"/>
</dbReference>
<evidence type="ECO:0000256" key="2">
    <source>
        <dbReference type="ARBA" id="ARBA00023163"/>
    </source>
</evidence>
<dbReference type="SMART" id="SM00346">
    <property type="entry name" value="HTH_ICLR"/>
    <property type="match status" value="1"/>
</dbReference>
<dbReference type="InterPro" id="IPR011991">
    <property type="entry name" value="ArsR-like_HTH"/>
</dbReference>
<dbReference type="Gene3D" id="3.30.450.40">
    <property type="match status" value="1"/>
</dbReference>
<dbReference type="InterPro" id="IPR005471">
    <property type="entry name" value="Tscrpt_reg_IclR_N"/>
</dbReference>
<evidence type="ECO:0000313" key="4">
    <source>
        <dbReference type="EMBL" id="OAN36843.1"/>
    </source>
</evidence>
<dbReference type="Pfam" id="PF09339">
    <property type="entry name" value="HTH_IclR"/>
    <property type="match status" value="1"/>
</dbReference>
<dbReference type="GO" id="GO:0003677">
    <property type="term" value="F:DNA binding"/>
    <property type="evidence" value="ECO:0007669"/>
    <property type="project" value="InterPro"/>
</dbReference>
<feature type="domain" description="HTH iclR-type" evidence="3">
    <location>
        <begin position="6"/>
        <end position="69"/>
    </location>
</feature>
<dbReference type="CDD" id="cd00090">
    <property type="entry name" value="HTH_ARSR"/>
    <property type="match status" value="1"/>
</dbReference>
<evidence type="ECO:0000256" key="1">
    <source>
        <dbReference type="ARBA" id="ARBA00023015"/>
    </source>
</evidence>
<organism evidence="4 5">
    <name type="scientific">Mycolicibacterium iranicum</name>
    <name type="common">Mycobacterium iranicum</name>
    <dbReference type="NCBI Taxonomy" id="912594"/>
    <lineage>
        <taxon>Bacteria</taxon>
        <taxon>Bacillati</taxon>
        <taxon>Actinomycetota</taxon>
        <taxon>Actinomycetes</taxon>
        <taxon>Mycobacteriales</taxon>
        <taxon>Mycobacteriaceae</taxon>
        <taxon>Mycolicibacterium</taxon>
    </lineage>
</organism>
<dbReference type="InterPro" id="IPR036390">
    <property type="entry name" value="WH_DNA-bd_sf"/>
</dbReference>
<protein>
    <submittedName>
        <fullName evidence="4">Transcriptional regulator</fullName>
    </submittedName>
</protein>
<dbReference type="InterPro" id="IPR036388">
    <property type="entry name" value="WH-like_DNA-bd_sf"/>
</dbReference>
<keyword evidence="2" id="KW-0804">Transcription</keyword>
<accession>A0A178LTU8</accession>
<sequence>MRGSSSAPTERVVDIVELLSQPRNRRMRFSDIADELGQTQGTVHAILKTLTDRGWVTRDPTTKSFELGPMVSLIAASLETSRPLAHVAREAARRLSRELHMPVSVVEVAGDELLITAFESPAHNPLREAVTDRIPYLPPFGVAFAAWDTTEAQRDWVARGSAGDTDLARRLRAVLARTRDRGYDVDWMTPALAQIAYALGAISTDTLPAGLRPIIDQLRVELTAGIADEEITDDDRTVATISAPVLDDTGHTRLILGVHPMLSMSTPDIDHVAQQLLGEICTTVSNTRD</sequence>
<reference evidence="4 5" key="1">
    <citation type="submission" date="2016-04" db="EMBL/GenBank/DDBJ databases">
        <title>Draft Genome Sequences of Staphylococcus capitis Strain H36, S. capitis Strain H65, S. cohnii Strain H62, S. hominis Strain H69, Mycobacterium iranicum Strain H39, Plantibacter sp. Strain H53, Pseudomonas oryzihabitans Strain H72, and Microbacterium sp. Strain H83, isolated from residential settings.</title>
        <authorList>
            <person name="Lymperopoulou D."/>
            <person name="Adams R.I."/>
            <person name="Lindow S."/>
            <person name="Coil D.A."/>
            <person name="Jospin G."/>
            <person name="Eisen J.A."/>
        </authorList>
    </citation>
    <scope>NUCLEOTIDE SEQUENCE [LARGE SCALE GENOMIC DNA]</scope>
    <source>
        <strain evidence="4 5">H39</strain>
    </source>
</reference>
<evidence type="ECO:0000259" key="3">
    <source>
        <dbReference type="PROSITE" id="PS51077"/>
    </source>
</evidence>
<dbReference type="PANTHER" id="PTHR30136">
    <property type="entry name" value="HELIX-TURN-HELIX TRANSCRIPTIONAL REGULATOR, ICLR FAMILY"/>
    <property type="match status" value="1"/>
</dbReference>
<name>A0A178LTU8_MYCIR</name>
<evidence type="ECO:0000313" key="5">
    <source>
        <dbReference type="Proteomes" id="UP000078396"/>
    </source>
</evidence>
<dbReference type="Gene3D" id="1.10.10.10">
    <property type="entry name" value="Winged helix-like DNA-binding domain superfamily/Winged helix DNA-binding domain"/>
    <property type="match status" value="1"/>
</dbReference>
<proteinExistence type="predicted"/>
<dbReference type="PROSITE" id="PS51077">
    <property type="entry name" value="HTH_ICLR"/>
    <property type="match status" value="1"/>
</dbReference>
<dbReference type="RefSeq" id="WP_082909366.1">
    <property type="nucleotide sequence ID" value="NZ_LWCS01000032.1"/>
</dbReference>
<comment type="caution">
    <text evidence="4">The sequence shown here is derived from an EMBL/GenBank/DDBJ whole genome shotgun (WGS) entry which is preliminary data.</text>
</comment>
<dbReference type="InterPro" id="IPR050707">
    <property type="entry name" value="HTH_MetabolicPath_Reg"/>
</dbReference>
<dbReference type="SUPFAM" id="SSF55781">
    <property type="entry name" value="GAF domain-like"/>
    <property type="match status" value="1"/>
</dbReference>